<dbReference type="InterPro" id="IPR010566">
    <property type="entry name" value="Haemolys_ca-bd"/>
</dbReference>
<feature type="domain" description="Peptidase metallopeptidase" evidence="10">
    <location>
        <begin position="1556"/>
        <end position="1727"/>
    </location>
</feature>
<evidence type="ECO:0000256" key="5">
    <source>
        <dbReference type="ARBA" id="ARBA00022723"/>
    </source>
</evidence>
<organism evidence="11 12">
    <name type="scientific">Pelomonas dachongensis</name>
    <dbReference type="NCBI Taxonomy" id="3299029"/>
    <lineage>
        <taxon>Bacteria</taxon>
        <taxon>Pseudomonadati</taxon>
        <taxon>Pseudomonadota</taxon>
        <taxon>Betaproteobacteria</taxon>
        <taxon>Burkholderiales</taxon>
        <taxon>Sphaerotilaceae</taxon>
        <taxon>Roseateles</taxon>
    </lineage>
</organism>
<evidence type="ECO:0000313" key="11">
    <source>
        <dbReference type="EMBL" id="MFG6417007.1"/>
    </source>
</evidence>
<dbReference type="SUPFAM" id="SSF51120">
    <property type="entry name" value="beta-Roll"/>
    <property type="match status" value="19"/>
</dbReference>
<dbReference type="PANTHER" id="PTHR38340:SF1">
    <property type="entry name" value="S-LAYER PROTEIN"/>
    <property type="match status" value="1"/>
</dbReference>
<dbReference type="InterPro" id="IPR034033">
    <property type="entry name" value="Serralysin-like"/>
</dbReference>
<keyword evidence="6" id="KW-0378">Hydrolase</keyword>
<dbReference type="InterPro" id="IPR001818">
    <property type="entry name" value="Pept_M10_metallopeptidase"/>
</dbReference>
<name>A0ABW7EU94_9BURK</name>
<keyword evidence="7" id="KW-0862">Zinc</keyword>
<dbReference type="Pfam" id="PF06594">
    <property type="entry name" value="HCBP_related"/>
    <property type="match status" value="5"/>
</dbReference>
<comment type="similarity">
    <text evidence="2">Belongs to the peptidase M10B family.</text>
</comment>
<dbReference type="InterPro" id="IPR011049">
    <property type="entry name" value="Serralysin-like_metalloprot_C"/>
</dbReference>
<evidence type="ECO:0000256" key="6">
    <source>
        <dbReference type="ARBA" id="ARBA00022801"/>
    </source>
</evidence>
<reference evidence="11 12" key="1">
    <citation type="submission" date="2024-09" db="EMBL/GenBank/DDBJ databases">
        <title>Novel species of the genus Pelomonas and Roseateles isolated from streams.</title>
        <authorList>
            <person name="Lu H."/>
        </authorList>
    </citation>
    <scope>NUCLEOTIDE SEQUENCE [LARGE SCALE GENOMIC DNA]</scope>
    <source>
        <strain evidence="11 12">DC23W</strain>
    </source>
</reference>
<dbReference type="SMART" id="SM00235">
    <property type="entry name" value="ZnMc"/>
    <property type="match status" value="1"/>
</dbReference>
<dbReference type="RefSeq" id="WP_394473064.1">
    <property type="nucleotide sequence ID" value="NZ_JBIGHY010000014.1"/>
</dbReference>
<evidence type="ECO:0000256" key="8">
    <source>
        <dbReference type="ARBA" id="ARBA00022837"/>
    </source>
</evidence>
<dbReference type="PANTHER" id="PTHR38340">
    <property type="entry name" value="S-LAYER PROTEIN"/>
    <property type="match status" value="1"/>
</dbReference>
<evidence type="ECO:0000256" key="7">
    <source>
        <dbReference type="ARBA" id="ARBA00022833"/>
    </source>
</evidence>
<keyword evidence="8" id="KW-0106">Calcium</keyword>
<evidence type="ECO:0000313" key="12">
    <source>
        <dbReference type="Proteomes" id="UP001606300"/>
    </source>
</evidence>
<dbReference type="EMBL" id="JBIGHY010000014">
    <property type="protein sequence ID" value="MFG6417007.1"/>
    <property type="molecule type" value="Genomic_DNA"/>
</dbReference>
<accession>A0ABW7EU94</accession>
<dbReference type="Gene3D" id="2.150.10.10">
    <property type="entry name" value="Serralysin-like metalloprotease, C-terminal"/>
    <property type="match status" value="20"/>
</dbReference>
<evidence type="ECO:0000256" key="2">
    <source>
        <dbReference type="ARBA" id="ARBA00009490"/>
    </source>
</evidence>
<evidence type="ECO:0000256" key="9">
    <source>
        <dbReference type="SAM" id="MobiDB-lite"/>
    </source>
</evidence>
<dbReference type="Pfam" id="PF00413">
    <property type="entry name" value="Peptidase_M10"/>
    <property type="match status" value="1"/>
</dbReference>
<feature type="region of interest" description="Disordered" evidence="9">
    <location>
        <begin position="1333"/>
        <end position="1359"/>
    </location>
</feature>
<dbReference type="InterPro" id="IPR006026">
    <property type="entry name" value="Peptidase_Metallo"/>
</dbReference>
<feature type="region of interest" description="Disordered" evidence="9">
    <location>
        <begin position="1827"/>
        <end position="1858"/>
    </location>
</feature>
<dbReference type="CDD" id="cd04277">
    <property type="entry name" value="ZnMc_serralysin_like"/>
    <property type="match status" value="1"/>
</dbReference>
<sequence>MSISFAEAKSQLDALFASKPDSFTRAELLSIFNEVSGKVESAGPHNTFLLYSGDLSDGQHTRFAASEMAKNMGVVTIAKSEVGKLLSDINARSFLLPLKDALAREINPAKLDFASLDAAEVSEVDRRFDEVMNGRQPDGSRTPTGIWDIASRKYVESNSGSWRVLAGANAGDQSILVQTELPALLRKTESFLIDGIENSLYTTGLDRANAGQVNLQVNKILGNAIAQTYLSNIATSNPISYLPYLEMTPDRVQELLNDKTTLVDGKIHSARLVEYMGALSPETHARYMSGIKSAISGLDALSKTIPVTTLARFGTVFGLLGLAASAHAAKQANDEGDPEEALRIMRDYAAEFAASEFAARIAGGVAVIGIGLATAAGVAISAPVAGLLVLGSVLLGGYFGGESVKPLLEYLNDRDNNGRIDVLDKLKNLVFGATWVITDPVPAELIDMALNLESGAAYKPLDLNYSHEDIVASAKISTAWRYALRELNSFVIEGVDYAPYNQDRSLDLFDPLTGEGAMTEEYLKDRAAMLTWKVRFDRGMSDDNDGIPFDGPKPYDQDWDTNSVQGNWDFVDHKIRLTGGAPLTLAIDGVGLSLSDHQIVFGSSKAEALVGEGDGDRMYGGGGVDTIHGRKGYDYIEGQDGNDVLHGEEGLDTLRGGSGDDQLFGGTEADVLQGDAGADELHGGTGDDLLLGGAGNDELHGDTGNDYFSGGLGADTLYGGDDNDYLFDEGGLDTNTLKGEAGNDILEIKGGTGIALLDGGADNDILIGGQGNNSLDGGAGNDSIKGGGDYDIINGGDDSDFVDAGGGNDEITGGEGADYLKGGAGSDTYNFDATNFGADLLEDRQDTDRIRIANKDVRAATYDADKMAWLSTDGVEIRKYDIGGSTLLSIGKSGDKLNTIYLRDWQPGRFGITLSGDDQSPARPSVATPALATRPENNNVDLAYTDAADGGSGNDILRGSDSSSVLVGGTGNDMIEGRDGDDWLEGGDDSDLIATGEGRDVALGGTGNDILRAGVALDLAKGVLTGTGLPALFWTATNPGFLEDDDTTKEFTFKVDGQQVSVRHPELAAFDLNFTAELDITSTLTSHLWWYDSGSVNASLEPSLNITVTLGDPESVQRDGVYTQANAPSSNLGKGKAYTLLLHGEGLLKPGTGIEGARLYGGTGDDVLYGANNNDKLYGEDDNDLLIGLDGDDELYGGNGKDEMSGGAGRDLLDGGDADDLLVGGYGADVLVGGEGNDKLVGDAILLDGTNDYPPGMDKTQMGGDYLQGGAGNDSIWGNHGDDYLFGGIEDDLVFGGEGDDHLFGEAGADTLSGGRGGDYLDGGAEKDRLYGDEGGDMLTGGSGDDVVHGDDGDDNVDGGEDNDAVFGDSGNDYVRGGAGNDRVYGDAAGSTDGADILEGGTGNDLLVGGGEADMYVFSKGDGQDVVNDDGADGSRNVIAFKFASGETRKLERVGNDLIIKYGADDQVTVKNCYGGTAFRLASLGTGDGGEGGEAQLTIAAIQFEDGVVWGKDEILAMAPAPVVGELPPDPFAGLESIYFVNALLMREQVKAAGKHALTFSFATSAPSDVTGLYLFDETQKQAVREALARFSSVLNLSFTEVTHGGSSDLSFYLDDLESNGLGGAAGYASPTTGEIHLNSELFSAQRQTETSELVKLGSLSVGSDGFEVLLHEIGHALGLKHPFEPPVLPNAENTTANTVMSYTSSGAPATALAAFDVAALQYLYGVATATGAGDDTHTFRKRWVQDSGGTDLFDAGTETVAVNVNLTPGSWIYRGEKASSILGENQAFIGFGTQIENATGGSGNDTLTGNASGNILKGGIGDDVLKGGQGNDTMSGGNGDDYLAGDEGDDTVQGSAGSDTYAWGAGLGNDVISELSSAPNDTDTLRVIGGLLPSDVVLTRSGNDLVLRIRSSHETMTVRNHYTGTGIERIVFDDNTQWDSTTILEKVSIALTDDDDYFQGSSINEIMDGLGGQDTLLGGAGNDTIAGGAGDDSLFGQDGDDVLNGGTGNDSLYGNAGDDVLTGGAGNDYFLSSGGSDTYVFGRGDGIDTIDYGILPTHTAIRLQPGVSSADLVVSSDAVFGRDLSLKIAGTSDSLTLKQFLTWGFAEDYVKQISVEFADGTGWTGEQTLQRLYSGTPGSDHLVARAGGSAISGGGGYDTLVGGVGNDTLDGGADDDSLTGGSGDDTLMNGETMDGGMGDDTYVVSGSTTIRDSGGADIVYLPAAATPSNVKVLNGLDYAMYLQYSDVTGTTSIRFDDYFKDSADSRVDEFRFGDGSIWTLSDIIARAKINNLTEGDDNYWVHGFGWGDNISAKGGNDYVHGLAGNDTINGGAGNDVLYGEVGDDTVLGGDGDDQLDGDDFDVRAVGNDLLDGGAGNDTLNGGKGDDVYVFGRQSGYDIVNEAGGNDRIVLDAGIMPANVTMFNDSGDLVVVLDGSRVQIRVAGHFGSASGKMVESIVFADGTVWDQVYLASHAAGPGTANQFTGTVGNDSYTVDHTSDWITEGVNQGVDSVTSSTSYALPDNVENLTLTGMLNLWAKGNPLANLIVGNPGDNRLAGGRGEDTLKGGVGDDFYDITIGSFAQGGAPSETTIVENANEGVDTVLVDNYDYTLPENVENLIAQSTWLTKSYPRTLVGNSANNVIDASFEQFAGARLDGGFGADTLIGGLKENVYVVDNALDVLVEPTNGGTDSVETSVSWTLAPQFENIKLVMGSGAISGTGNAADNVLDGSENSSANILTGGLGNDTYLLGVGDTAIEAAGGGNDTAILRTGVTGTYRVSDFANIESLSLGSEMGASTILGGAGGETLVGNGRRNLINGAGGDDFLSDQSAAGSPEDNVDTLMGGDGNDNLTSRSGADWLEGGQGDDKILVNGADTVWWAPRPTVRFQKGDGADVISGSRSIDISVGGWTVWDLRVSAHDSGYVLAFGNSADSITVQSAFQKVRLVFDDGTTVDDAGVASLVSNPSGAATTGVDFLRGTAGSDSLYGLAGDDTIVSGGGDDYVNGGDGADIMLGGAGLDVLEGGAGNDTLDGQAGNDIYKFARGDGADTIINTIADGSSDELQFAPGIAPSEVVATRSGSVDLRLALDGSADSILITGFLNAGAPIQLVRFADGTTWDRAALLNKLTTVTGTSGADTLSGSAGDDKLYGLDGNDWLDASAGNDTLDGGAGTDTLLGGTGDDTYVVDSTADLVSEFAGEGTDSVTSSATYTLGTNVENLTLTGAAALNATGNTANNNLTGNSGANRIDGGAGADTMIGGAGNDTYVVDNVGDVIAEMAAGGTDGVEASISYALGSEIENLTLTGTGAINGTGNSLNNSLAGNSGANRLDGDAGNDTMVGGAGNDTYVVDSTADVVTEAANGGMDTIESSVTWTLGTGVENLTLTGSANVNGTGNGVANTLRGNAGDNMLTGGAGNDTMIGGAGNDIYVMDVTTDVVTENAGEGNDTIQIGVTLSTLVANVENVTLTGTSNINVTGNMLANVLTGNSGANRIDGGAGADTMIGGNGNDIYVVENAGDVITEMAAGGTDAVEASISYTLGAEVENLTLTGTTAIDGAGNSLANSLTGNSGNNRLDGGAGNDTMVGGAGNDTFVVDSLSDVVTEASNGGTDTIESSITLGTLVTGVENLTLTGTANVYATGNSVANVLRGNLGDNILTGGAGNDTMIGGAGNDTYVLDVATDVVIENAGEGTDTIQIGVTLTALAANVENVTLTGTSKINATGNALANVLTGNSGANSLSGGDGDDTLNGGAGADTMVGGLGNDVFYVDSTADVVTESSGQGTDTVMSSVTLTAALAANVENLTLTGTSNLNALGNTLANIMTGNSGANNLNGGDGDDTLDGGAGSDTLVGGLGNDIFYVDSTSDVVTEASGQGSDTIMTSVTLTSLAANVENLTLIGAGNINGTGSSGDNVMTGNAGSNMLTGAAGNDTLDGKAGDDTLYGGAGGDTYLFGIGYGSDRIIDSDASAGVKDVVRFGAGIAQADIAFAQNGNALVATIKSTSEALTIQDWYLSTNNRVEEFRFNDGTVLTSVQAQSLVGAMASFSASFGGMAGAAYERTPWKGHSDLLMPQMTSM</sequence>
<evidence type="ECO:0000256" key="3">
    <source>
        <dbReference type="ARBA" id="ARBA00022525"/>
    </source>
</evidence>
<dbReference type="InterPro" id="IPR050557">
    <property type="entry name" value="RTX_toxin/Mannuronan_C5-epim"/>
</dbReference>
<dbReference type="Pfam" id="PF00353">
    <property type="entry name" value="HemolysinCabind"/>
    <property type="match status" value="35"/>
</dbReference>
<dbReference type="InterPro" id="IPR001343">
    <property type="entry name" value="Hemolysn_Ca-bd"/>
</dbReference>
<dbReference type="InterPro" id="IPR018511">
    <property type="entry name" value="Hemolysin-typ_Ca-bd_CS"/>
</dbReference>
<dbReference type="InterPro" id="IPR024079">
    <property type="entry name" value="MetalloPept_cat_dom_sf"/>
</dbReference>
<keyword evidence="12" id="KW-1185">Reference proteome</keyword>
<dbReference type="PRINTS" id="PR00313">
    <property type="entry name" value="CABNDNGRPT"/>
</dbReference>
<comment type="caution">
    <text evidence="11">The sequence shown here is derived from an EMBL/GenBank/DDBJ whole genome shotgun (WGS) entry which is preliminary data.</text>
</comment>
<evidence type="ECO:0000256" key="4">
    <source>
        <dbReference type="ARBA" id="ARBA00022670"/>
    </source>
</evidence>
<keyword evidence="3" id="KW-0964">Secreted</keyword>
<keyword evidence="5" id="KW-0479">Metal-binding</keyword>
<comment type="subcellular location">
    <subcellularLocation>
        <location evidence="1">Secreted</location>
    </subcellularLocation>
</comment>
<dbReference type="SUPFAM" id="SSF55486">
    <property type="entry name" value="Metalloproteases ('zincins'), catalytic domain"/>
    <property type="match status" value="1"/>
</dbReference>
<dbReference type="Proteomes" id="UP001606300">
    <property type="component" value="Unassembled WGS sequence"/>
</dbReference>
<keyword evidence="4" id="KW-0645">Protease</keyword>
<proteinExistence type="inferred from homology"/>
<protein>
    <submittedName>
        <fullName evidence="11">Calcium-binding protein</fullName>
    </submittedName>
</protein>
<gene>
    <name evidence="11" type="ORF">ACG02S_24230</name>
</gene>
<evidence type="ECO:0000259" key="10">
    <source>
        <dbReference type="SMART" id="SM00235"/>
    </source>
</evidence>
<dbReference type="PROSITE" id="PS00330">
    <property type="entry name" value="HEMOLYSIN_CALCIUM"/>
    <property type="match status" value="14"/>
</dbReference>
<dbReference type="Gene3D" id="3.40.390.10">
    <property type="entry name" value="Collagenase (Catalytic Domain)"/>
    <property type="match status" value="1"/>
</dbReference>
<evidence type="ECO:0000256" key="1">
    <source>
        <dbReference type="ARBA" id="ARBA00004613"/>
    </source>
</evidence>